<reference evidence="1 2" key="1">
    <citation type="submission" date="2021-07" db="EMBL/GenBank/DDBJ databases">
        <title>Genomic diversity and antimicrobial resistance of Prevotella spp. isolated from chronic lung disease airways.</title>
        <authorList>
            <person name="Webb K.A."/>
            <person name="Olagoke O.S."/>
            <person name="Baird T."/>
            <person name="Neill J."/>
            <person name="Pham A."/>
            <person name="Wells T.J."/>
            <person name="Ramsay K.A."/>
            <person name="Bell S.C."/>
            <person name="Sarovich D.S."/>
            <person name="Price E.P."/>
        </authorList>
    </citation>
    <scope>NUCLEOTIDE SEQUENCE [LARGE SCALE GENOMIC DNA]</scope>
    <source>
        <strain evidence="1 2">SCHI0011.S.12</strain>
    </source>
</reference>
<dbReference type="RefSeq" id="WP_219482386.1">
    <property type="nucleotide sequence ID" value="NZ_JAHXCT010000009.1"/>
</dbReference>
<evidence type="ECO:0000313" key="1">
    <source>
        <dbReference type="EMBL" id="MBW4770118.1"/>
    </source>
</evidence>
<protein>
    <submittedName>
        <fullName evidence="1">DUF4302 domain-containing protein</fullName>
    </submittedName>
</protein>
<comment type="caution">
    <text evidence="1">The sequence shown here is derived from an EMBL/GenBank/DDBJ whole genome shotgun (WGS) entry which is preliminary data.</text>
</comment>
<organism evidence="1 2">
    <name type="scientific">Hoylesella nanceiensis</name>
    <dbReference type="NCBI Taxonomy" id="425941"/>
    <lineage>
        <taxon>Bacteria</taxon>
        <taxon>Pseudomonadati</taxon>
        <taxon>Bacteroidota</taxon>
        <taxon>Bacteroidia</taxon>
        <taxon>Bacteroidales</taxon>
        <taxon>Prevotellaceae</taxon>
        <taxon>Hoylesella</taxon>
    </lineage>
</organism>
<dbReference type="Pfam" id="PF14135">
    <property type="entry name" value="DUF4302"/>
    <property type="match status" value="1"/>
</dbReference>
<sequence length="425" mass="46642">MKRILNYILIPLTLLVLSACVHDEKELFDESASVRIAKALEEDAAILESATNGWELHYYTGKEYRYAGYTYLIKFKNGKATVAADFAGSNSTATSKYELKKDQGPVLTFTTFNAIMHEKAQTSSQNVNGEEGDYEFLILKATADTIRLKGKKWGNHMYLTRLAEKVNWKEHLDSITEISNGVSNHYEIALPDGDVIGNALFSTSGRHATIKVGNKSYSCAYAATTTGIVFPEPIVIRGKEYRSFTLNTTNQSLNNGEITFNAVIPEGYKPASFWVGKWKINHQGATPAHLIITQGANKALTMTIDFDGTSYPITDPFNSSIGCLQILLQHIDVKSTVAPGGVFFVPTSIKEGGYFNLSAGAGINFIWDDASQSAKVVSNGVGKYVNDSFFGIAFNAEGKPVENAQGRYVYPISLRQITSLTRVTP</sequence>
<dbReference type="PROSITE" id="PS51257">
    <property type="entry name" value="PROKAR_LIPOPROTEIN"/>
    <property type="match status" value="1"/>
</dbReference>
<dbReference type="EMBL" id="JAHXCT010000009">
    <property type="protein sequence ID" value="MBW4770118.1"/>
    <property type="molecule type" value="Genomic_DNA"/>
</dbReference>
<gene>
    <name evidence="1" type="ORF">KZO38_10185</name>
</gene>
<dbReference type="InterPro" id="IPR025396">
    <property type="entry name" value="DUF4302"/>
</dbReference>
<proteinExistence type="predicted"/>
<keyword evidence="2" id="KW-1185">Reference proteome</keyword>
<dbReference type="Proteomes" id="UP000788426">
    <property type="component" value="Unassembled WGS sequence"/>
</dbReference>
<accession>A0ABS6YHB1</accession>
<evidence type="ECO:0000313" key="2">
    <source>
        <dbReference type="Proteomes" id="UP000788426"/>
    </source>
</evidence>
<name>A0ABS6YHB1_9BACT</name>